<dbReference type="PANTHER" id="PTHR33677">
    <property type="entry name" value="TRANSCRIPTIONAL REPRESSOR FRMR-RELATED"/>
    <property type="match status" value="1"/>
</dbReference>
<name>A0A937URG3_9ACTN</name>
<evidence type="ECO:0000313" key="5">
    <source>
        <dbReference type="Proteomes" id="UP000604475"/>
    </source>
</evidence>
<accession>A0A937URG3</accession>
<comment type="caution">
    <text evidence="4">The sequence shown here is derived from an EMBL/GenBank/DDBJ whole genome shotgun (WGS) entry which is preliminary data.</text>
</comment>
<gene>
    <name evidence="4" type="ORF">I7412_37900</name>
</gene>
<dbReference type="GO" id="GO:0003677">
    <property type="term" value="F:DNA binding"/>
    <property type="evidence" value="ECO:0007669"/>
    <property type="project" value="InterPro"/>
</dbReference>
<feature type="coiled-coil region" evidence="3">
    <location>
        <begin position="7"/>
        <end position="34"/>
    </location>
</feature>
<dbReference type="Proteomes" id="UP000604475">
    <property type="component" value="Unassembled WGS sequence"/>
</dbReference>
<protein>
    <submittedName>
        <fullName evidence="4">Metal-sensitive transcriptional regulator</fullName>
    </submittedName>
</protein>
<evidence type="ECO:0000256" key="1">
    <source>
        <dbReference type="ARBA" id="ARBA00005428"/>
    </source>
</evidence>
<keyword evidence="2" id="KW-0186">Copper</keyword>
<organism evidence="4 5">
    <name type="scientific">Frankia nepalensis</name>
    <dbReference type="NCBI Taxonomy" id="1836974"/>
    <lineage>
        <taxon>Bacteria</taxon>
        <taxon>Bacillati</taxon>
        <taxon>Actinomycetota</taxon>
        <taxon>Actinomycetes</taxon>
        <taxon>Frankiales</taxon>
        <taxon>Frankiaceae</taxon>
        <taxon>Frankia</taxon>
    </lineage>
</organism>
<dbReference type="PANTHER" id="PTHR33677:SF3">
    <property type="entry name" value="COPPER-SENSING TRANSCRIPTIONAL REPRESSOR RICR"/>
    <property type="match status" value="1"/>
</dbReference>
<dbReference type="CDD" id="cd10148">
    <property type="entry name" value="CsoR-like_DUF156"/>
    <property type="match status" value="1"/>
</dbReference>
<dbReference type="RefSeq" id="WP_203004205.1">
    <property type="nucleotide sequence ID" value="NZ_JADWYU010000210.1"/>
</dbReference>
<evidence type="ECO:0000256" key="3">
    <source>
        <dbReference type="SAM" id="Coils"/>
    </source>
</evidence>
<keyword evidence="3" id="KW-0175">Coiled coil</keyword>
<sequence>METSPPVRGYTATKEQLQARLRRIEGQVRGVQTMVDDDRYCIDVLTQISAIQAALDKVALGLLDGHARHCMHAGAADGHADEMATEMMAAVGRLMKRG</sequence>
<dbReference type="EMBL" id="JAEACQ010000352">
    <property type="protein sequence ID" value="MBL7632834.1"/>
    <property type="molecule type" value="Genomic_DNA"/>
</dbReference>
<proteinExistence type="inferred from homology"/>
<dbReference type="InterPro" id="IPR003735">
    <property type="entry name" value="Metal_Tscrpt_repr"/>
</dbReference>
<comment type="similarity">
    <text evidence="1">Belongs to the CsoR family.</text>
</comment>
<evidence type="ECO:0000256" key="2">
    <source>
        <dbReference type="ARBA" id="ARBA00023008"/>
    </source>
</evidence>
<keyword evidence="5" id="KW-1185">Reference proteome</keyword>
<dbReference type="GO" id="GO:0045892">
    <property type="term" value="P:negative regulation of DNA-templated transcription"/>
    <property type="evidence" value="ECO:0007669"/>
    <property type="project" value="UniProtKB-ARBA"/>
</dbReference>
<dbReference type="AlphaFoldDB" id="A0A937URG3"/>
<dbReference type="Gene3D" id="1.20.58.1000">
    <property type="entry name" value="Metal-sensitive repressor, helix protomer"/>
    <property type="match status" value="1"/>
</dbReference>
<dbReference type="Pfam" id="PF02583">
    <property type="entry name" value="Trns_repr_metal"/>
    <property type="match status" value="1"/>
</dbReference>
<dbReference type="InterPro" id="IPR038390">
    <property type="entry name" value="Metal_Tscrpt_repr_sf"/>
</dbReference>
<dbReference type="GO" id="GO:0046872">
    <property type="term" value="F:metal ion binding"/>
    <property type="evidence" value="ECO:0007669"/>
    <property type="project" value="InterPro"/>
</dbReference>
<reference evidence="4" key="1">
    <citation type="submission" date="2020-12" db="EMBL/GenBank/DDBJ databases">
        <title>Genomic characterization of non-nitrogen-fixing Frankia strains.</title>
        <authorList>
            <person name="Carlos-Shanley C."/>
            <person name="Guerra T."/>
            <person name="Hahn D."/>
        </authorList>
    </citation>
    <scope>NUCLEOTIDE SEQUENCE</scope>
    <source>
        <strain evidence="4">CN6</strain>
    </source>
</reference>
<evidence type="ECO:0000313" key="4">
    <source>
        <dbReference type="EMBL" id="MBL7632834.1"/>
    </source>
</evidence>